<dbReference type="SUPFAM" id="SSF52540">
    <property type="entry name" value="P-loop containing nucleoside triphosphate hydrolases"/>
    <property type="match status" value="1"/>
</dbReference>
<evidence type="ECO:0000313" key="12">
    <source>
        <dbReference type="Proteomes" id="UP000186400"/>
    </source>
</evidence>
<dbReference type="GO" id="GO:0036430">
    <property type="term" value="F:CMP kinase activity"/>
    <property type="evidence" value="ECO:0007669"/>
    <property type="project" value="RHEA"/>
</dbReference>
<feature type="binding site" evidence="10">
    <location>
        <begin position="10"/>
        <end position="18"/>
    </location>
    <ligand>
        <name>ATP</name>
        <dbReference type="ChEBI" id="CHEBI:30616"/>
    </ligand>
</feature>
<keyword evidence="5 10" id="KW-0547">Nucleotide-binding</keyword>
<evidence type="ECO:0000256" key="10">
    <source>
        <dbReference type="HAMAP-Rule" id="MF_00239"/>
    </source>
</evidence>
<reference evidence="11 12" key="1">
    <citation type="submission" date="2017-01" db="EMBL/GenBank/DDBJ databases">
        <authorList>
            <person name="Mah S.A."/>
            <person name="Swanson W.J."/>
            <person name="Moy G.W."/>
            <person name="Vacquier V.D."/>
        </authorList>
    </citation>
    <scope>NUCLEOTIDE SEQUENCE [LARGE SCALE GENOMIC DNA]</scope>
    <source>
        <strain evidence="11 12">ASpG1</strain>
    </source>
</reference>
<dbReference type="Pfam" id="PF13189">
    <property type="entry name" value="Cytidylate_kin2"/>
    <property type="match status" value="1"/>
</dbReference>
<dbReference type="CDD" id="cd02020">
    <property type="entry name" value="CMPK"/>
    <property type="match status" value="1"/>
</dbReference>
<dbReference type="GO" id="GO:0036431">
    <property type="term" value="F:dCMP kinase activity"/>
    <property type="evidence" value="ECO:0007669"/>
    <property type="project" value="InterPro"/>
</dbReference>
<dbReference type="OrthoDB" id="5291502at2"/>
<dbReference type="GO" id="GO:0005524">
    <property type="term" value="F:ATP binding"/>
    <property type="evidence" value="ECO:0007669"/>
    <property type="project" value="UniProtKB-UniRule"/>
</dbReference>
<dbReference type="HAMAP" id="MF_00239">
    <property type="entry name" value="Cytidyl_kinase_type2"/>
    <property type="match status" value="1"/>
</dbReference>
<keyword evidence="3 10" id="KW-0963">Cytoplasm</keyword>
<name>A0A1N6UYP4_9SPIO</name>
<dbReference type="GO" id="GO:0005737">
    <property type="term" value="C:cytoplasm"/>
    <property type="evidence" value="ECO:0007669"/>
    <property type="project" value="UniProtKB-SubCell"/>
</dbReference>
<evidence type="ECO:0000313" key="11">
    <source>
        <dbReference type="EMBL" id="SIQ70642.1"/>
    </source>
</evidence>
<protein>
    <recommendedName>
        <fullName evidence="10">Cytidylate kinase</fullName>
        <shortName evidence="10">CK</shortName>
        <ecNumber evidence="10">2.7.4.25</ecNumber>
    </recommendedName>
    <alternativeName>
        <fullName evidence="10">Cytidine monophosphate kinase</fullName>
        <shortName evidence="10">CMP kinase</shortName>
    </alternativeName>
</protein>
<proteinExistence type="inferred from homology"/>
<dbReference type="RefSeq" id="WP_076489275.1">
    <property type="nucleotide sequence ID" value="NZ_FTMS01000013.1"/>
</dbReference>
<comment type="subcellular location">
    <subcellularLocation>
        <location evidence="1 10">Cytoplasm</location>
    </subcellularLocation>
</comment>
<keyword evidence="7 10" id="KW-0067">ATP-binding</keyword>
<dbReference type="InterPro" id="IPR011892">
    <property type="entry name" value="Cyt_kin_arch"/>
</dbReference>
<keyword evidence="6 10" id="KW-0418">Kinase</keyword>
<evidence type="ECO:0000256" key="5">
    <source>
        <dbReference type="ARBA" id="ARBA00022741"/>
    </source>
</evidence>
<dbReference type="GO" id="GO:0006220">
    <property type="term" value="P:pyrimidine nucleotide metabolic process"/>
    <property type="evidence" value="ECO:0007669"/>
    <property type="project" value="UniProtKB-UniRule"/>
</dbReference>
<accession>A0A1N6UYP4</accession>
<sequence length="177" mass="20483">MKPLRIAISGKSGCGNTTVSRLLAETLQVELVNYTFHTMAEEEGVSFEEMCRRAESDESWDRLLDQRQVERAQAQSCVLASRLAIWLLQEADLKVYLWASPEVRSARIHQREGGDLEAVQAATRERDRRDHARYVRLYNIDIDSWDFADLVVDTEQYKPEEILPLIMEALEHKRSCE</sequence>
<keyword evidence="12" id="KW-1185">Reference proteome</keyword>
<evidence type="ECO:0000256" key="8">
    <source>
        <dbReference type="ARBA" id="ARBA00047615"/>
    </source>
</evidence>
<dbReference type="EC" id="2.7.4.25" evidence="10"/>
<dbReference type="AlphaFoldDB" id="A0A1N6UYP4"/>
<evidence type="ECO:0000256" key="2">
    <source>
        <dbReference type="ARBA" id="ARBA00011005"/>
    </source>
</evidence>
<evidence type="ECO:0000256" key="7">
    <source>
        <dbReference type="ARBA" id="ARBA00022840"/>
    </source>
</evidence>
<evidence type="ECO:0000256" key="3">
    <source>
        <dbReference type="ARBA" id="ARBA00022490"/>
    </source>
</evidence>
<dbReference type="EMBL" id="FTMS01000013">
    <property type="protein sequence ID" value="SIQ70642.1"/>
    <property type="molecule type" value="Genomic_DNA"/>
</dbReference>
<dbReference type="InterPro" id="IPR027417">
    <property type="entry name" value="P-loop_NTPase"/>
</dbReference>
<keyword evidence="4 10" id="KW-0808">Transferase</keyword>
<dbReference type="NCBIfam" id="TIGR02173">
    <property type="entry name" value="cyt_kin_arch"/>
    <property type="match status" value="1"/>
</dbReference>
<organism evidence="11 12">
    <name type="scientific">Alkalispirochaeta americana</name>
    <dbReference type="NCBI Taxonomy" id="159291"/>
    <lineage>
        <taxon>Bacteria</taxon>
        <taxon>Pseudomonadati</taxon>
        <taxon>Spirochaetota</taxon>
        <taxon>Spirochaetia</taxon>
        <taxon>Spirochaetales</taxon>
        <taxon>Spirochaetaceae</taxon>
        <taxon>Alkalispirochaeta</taxon>
    </lineage>
</organism>
<evidence type="ECO:0000256" key="4">
    <source>
        <dbReference type="ARBA" id="ARBA00022679"/>
    </source>
</evidence>
<dbReference type="InterPro" id="IPR011994">
    <property type="entry name" value="Cytidylate_kinase_dom"/>
</dbReference>
<comment type="catalytic activity">
    <reaction evidence="9 10">
        <text>CMP + ATP = CDP + ADP</text>
        <dbReference type="Rhea" id="RHEA:11600"/>
        <dbReference type="ChEBI" id="CHEBI:30616"/>
        <dbReference type="ChEBI" id="CHEBI:58069"/>
        <dbReference type="ChEBI" id="CHEBI:60377"/>
        <dbReference type="ChEBI" id="CHEBI:456216"/>
        <dbReference type="EC" id="2.7.4.25"/>
    </reaction>
</comment>
<dbReference type="STRING" id="159291.SAMN05920897_11369"/>
<dbReference type="Proteomes" id="UP000186400">
    <property type="component" value="Unassembled WGS sequence"/>
</dbReference>
<comment type="catalytic activity">
    <reaction evidence="8 10">
        <text>dCMP + ATP = dCDP + ADP</text>
        <dbReference type="Rhea" id="RHEA:25094"/>
        <dbReference type="ChEBI" id="CHEBI:30616"/>
        <dbReference type="ChEBI" id="CHEBI:57566"/>
        <dbReference type="ChEBI" id="CHEBI:58593"/>
        <dbReference type="ChEBI" id="CHEBI:456216"/>
        <dbReference type="EC" id="2.7.4.25"/>
    </reaction>
</comment>
<evidence type="ECO:0000256" key="9">
    <source>
        <dbReference type="ARBA" id="ARBA00048478"/>
    </source>
</evidence>
<comment type="similarity">
    <text evidence="2 10">Belongs to the cytidylate kinase family. Type 2 subfamily.</text>
</comment>
<evidence type="ECO:0000256" key="6">
    <source>
        <dbReference type="ARBA" id="ARBA00022777"/>
    </source>
</evidence>
<evidence type="ECO:0000256" key="1">
    <source>
        <dbReference type="ARBA" id="ARBA00004496"/>
    </source>
</evidence>
<dbReference type="Gene3D" id="3.40.50.300">
    <property type="entry name" value="P-loop containing nucleotide triphosphate hydrolases"/>
    <property type="match status" value="1"/>
</dbReference>
<gene>
    <name evidence="10" type="primary">cmk</name>
    <name evidence="11" type="ORF">SAMN05920897_11369</name>
</gene>